<comment type="function">
    <text evidence="9">Probably involved in the RNA silencing pathway and required for the generation of small interfering RNAs (siRNAs).</text>
</comment>
<reference evidence="11 12" key="1">
    <citation type="submission" date="2020-06" db="EMBL/GenBank/DDBJ databases">
        <title>Transcriptomic and genomic resources for Thalictrum thalictroides and T. hernandezii: Facilitating candidate gene discovery in an emerging model plant lineage.</title>
        <authorList>
            <person name="Arias T."/>
            <person name="Riano-Pachon D.M."/>
            <person name="Di Stilio V.S."/>
        </authorList>
    </citation>
    <scope>NUCLEOTIDE SEQUENCE [LARGE SCALE GENOMIC DNA]</scope>
    <source>
        <strain evidence="12">cv. WT478/WT964</strain>
        <tissue evidence="11">Leaves</tissue>
    </source>
</reference>
<organism evidence="11 12">
    <name type="scientific">Thalictrum thalictroides</name>
    <name type="common">Rue-anemone</name>
    <name type="synonym">Anemone thalictroides</name>
    <dbReference type="NCBI Taxonomy" id="46969"/>
    <lineage>
        <taxon>Eukaryota</taxon>
        <taxon>Viridiplantae</taxon>
        <taxon>Streptophyta</taxon>
        <taxon>Embryophyta</taxon>
        <taxon>Tracheophyta</taxon>
        <taxon>Spermatophyta</taxon>
        <taxon>Magnoliopsida</taxon>
        <taxon>Ranunculales</taxon>
        <taxon>Ranunculaceae</taxon>
        <taxon>Thalictroideae</taxon>
        <taxon>Thalictrum</taxon>
    </lineage>
</organism>
<dbReference type="PANTHER" id="PTHR23079">
    <property type="entry name" value="RNA-DEPENDENT RNA POLYMERASE"/>
    <property type="match status" value="1"/>
</dbReference>
<evidence type="ECO:0000256" key="6">
    <source>
        <dbReference type="ARBA" id="ARBA00023158"/>
    </source>
</evidence>
<evidence type="ECO:0000256" key="2">
    <source>
        <dbReference type="ARBA" id="ARBA00022484"/>
    </source>
</evidence>
<dbReference type="CDD" id="cd00590">
    <property type="entry name" value="RRM_SF"/>
    <property type="match status" value="1"/>
</dbReference>
<keyword evidence="12" id="KW-1185">Reference proteome</keyword>
<protein>
    <recommendedName>
        <fullName evidence="9">RNA-dependent RNA polymerase</fullName>
        <ecNumber evidence="9">2.7.7.48</ecNumber>
    </recommendedName>
</protein>
<evidence type="ECO:0000256" key="8">
    <source>
        <dbReference type="PROSITE-ProRule" id="PRU00176"/>
    </source>
</evidence>
<feature type="domain" description="RRM" evidence="10">
    <location>
        <begin position="14"/>
        <end position="114"/>
    </location>
</feature>
<dbReference type="OrthoDB" id="6513042at2759"/>
<dbReference type="EC" id="2.7.7.48" evidence="9"/>
<dbReference type="InterPro" id="IPR057297">
    <property type="entry name" value="RDR6-like_2nd"/>
</dbReference>
<gene>
    <name evidence="11" type="ORF">FRX31_002141</name>
</gene>
<comment type="catalytic activity">
    <reaction evidence="7 9">
        <text>RNA(n) + a ribonucleoside 5'-triphosphate = RNA(n+1) + diphosphate</text>
        <dbReference type="Rhea" id="RHEA:21248"/>
        <dbReference type="Rhea" id="RHEA-COMP:14527"/>
        <dbReference type="Rhea" id="RHEA-COMP:17342"/>
        <dbReference type="ChEBI" id="CHEBI:33019"/>
        <dbReference type="ChEBI" id="CHEBI:61557"/>
        <dbReference type="ChEBI" id="CHEBI:140395"/>
        <dbReference type="EC" id="2.7.7.48"/>
    </reaction>
</comment>
<dbReference type="Pfam" id="PF05183">
    <property type="entry name" value="RdRP"/>
    <property type="match status" value="1"/>
</dbReference>
<evidence type="ECO:0000256" key="5">
    <source>
        <dbReference type="ARBA" id="ARBA00022884"/>
    </source>
</evidence>
<evidence type="ECO:0000256" key="1">
    <source>
        <dbReference type="ARBA" id="ARBA00005762"/>
    </source>
</evidence>
<dbReference type="InterPro" id="IPR012677">
    <property type="entry name" value="Nucleotide-bd_a/b_plait_sf"/>
</dbReference>
<dbReference type="Proteomes" id="UP000554482">
    <property type="component" value="Unassembled WGS sequence"/>
</dbReference>
<dbReference type="GO" id="GO:0003968">
    <property type="term" value="F:RNA-directed RNA polymerase activity"/>
    <property type="evidence" value="ECO:0007669"/>
    <property type="project" value="UniProtKB-KW"/>
</dbReference>
<dbReference type="Pfam" id="PF26253">
    <property type="entry name" value="RdRP_head"/>
    <property type="match status" value="1"/>
</dbReference>
<evidence type="ECO:0000256" key="3">
    <source>
        <dbReference type="ARBA" id="ARBA00022679"/>
    </source>
</evidence>
<evidence type="ECO:0000256" key="4">
    <source>
        <dbReference type="ARBA" id="ARBA00022695"/>
    </source>
</evidence>
<evidence type="ECO:0000256" key="7">
    <source>
        <dbReference type="ARBA" id="ARBA00048744"/>
    </source>
</evidence>
<dbReference type="EMBL" id="JABWDY010000218">
    <property type="protein sequence ID" value="KAF5208272.1"/>
    <property type="molecule type" value="Genomic_DNA"/>
</dbReference>
<dbReference type="GO" id="GO:0030422">
    <property type="term" value="P:siRNA processing"/>
    <property type="evidence" value="ECO:0007669"/>
    <property type="project" value="TreeGrafter"/>
</dbReference>
<comment type="similarity">
    <text evidence="1 9">Belongs to the RdRP family.</text>
</comment>
<dbReference type="PROSITE" id="PS50102">
    <property type="entry name" value="RRM"/>
    <property type="match status" value="1"/>
</dbReference>
<comment type="caution">
    <text evidence="11">The sequence shown here is derived from an EMBL/GenBank/DDBJ whole genome shotgun (WGS) entry which is preliminary data.</text>
</comment>
<evidence type="ECO:0000259" key="10">
    <source>
        <dbReference type="PROSITE" id="PS50102"/>
    </source>
</evidence>
<dbReference type="InterPro" id="IPR058752">
    <property type="entry name" value="RDRP_C_head"/>
</dbReference>
<dbReference type="AlphaFoldDB" id="A0A7J6XHJ8"/>
<evidence type="ECO:0000313" key="11">
    <source>
        <dbReference type="EMBL" id="KAF5208272.1"/>
    </source>
</evidence>
<accession>A0A7J6XHJ8</accession>
<proteinExistence type="inferred from homology"/>
<evidence type="ECO:0000313" key="12">
    <source>
        <dbReference type="Proteomes" id="UP000554482"/>
    </source>
</evidence>
<dbReference type="GO" id="GO:0003723">
    <property type="term" value="F:RNA binding"/>
    <property type="evidence" value="ECO:0007669"/>
    <property type="project" value="UniProtKB-UniRule"/>
</dbReference>
<keyword evidence="3 9" id="KW-0808">Transferase</keyword>
<dbReference type="Pfam" id="PF24572">
    <property type="entry name" value="RBD_RDR6"/>
    <property type="match status" value="1"/>
</dbReference>
<evidence type="ECO:0000256" key="9">
    <source>
        <dbReference type="RuleBase" id="RU363098"/>
    </source>
</evidence>
<dbReference type="GO" id="GO:0031380">
    <property type="term" value="C:nuclear RNA-directed RNA polymerase complex"/>
    <property type="evidence" value="ECO:0007669"/>
    <property type="project" value="TreeGrafter"/>
</dbReference>
<sequence length="1194" mass="135985">MGSLGTQEKKMVITQVSFGGFDESITAEDLTNFLENEFGMIWRCRLKNSWTPPESYPNFDITNPVQKTDDYEKVAPHAFVHFASPESATTALEKAGHGDIIFKQNPLMVNLGPENTFRLNQQRKAAKVFKFSDVILEVGTLVTRNEFLVGWKGPISGVDFVVDSFDGTCKFLFTKETAFSFKGTAKHAVIKCNFKVEFLVRSITKINRYNDKSSLVIFFQLESSPHLFYRTADDDIYDSVPFDLLDDDDPWIRTTDFTSGEVIGRCSSYKICMSPRFGLKLERAMNYLKELRIPNEILKQKLKVQEEPNYGCPISSLFFCIPQQKEISFDVMFLVNAVIQKGIINYHQLSDNFFELLRSQRSEVSITALRHIYSYRLPVFDAYKRLKLVQEWLIKNPKLLNSSKTSIDSVEVRRLVITPTKAYCLPPEVELSNRILRKFKEVADRFLRVTFMDEGMQQLNSNVLNSYVAPIVRDIKSNPFPQKTRVFKRVATILKKGFNLCGRKYYFLAFSSNQLRDRSAWFFAEDKKITVTDIKRWMGQFRDRNVAKCAARIGLCFSSTYATLEVPSEKINFDYPEIERNGYFFSDGIGLLTPDLATQVAEKLQLSINAPSAYQIRFAGCKGVVACWTGKDDGFDISLRWSMNKFESDHNILEVVSWTRFQPGFLNRQIITLLSALAVPDDIFLKMQDTMVFKLDQMVENSDIAFEVITSSCTEQGNTAAMMLSAGFEPQTEPHLRGMLASIKAAQLGDLRNKARIFVPEGRWLMGCLDELGVLEPGQCFIQVSTPSLENCFAKHGPAFCKTMKNLKVIQGTVSIAKNPCLHPGDIRILEAVDAPGLCHLVDCLVFPQKGDRPHTNEASGSDLDGDLYFATWDANLIPPDKKSFTPMDYSPAEAKKLPRPVTSEDIIDFFVKNMVNEKLGTICHAHVVHADRSEYGALDKNCIRLAELAAIAVDFPKTGKIVTMPQDLKPKVYPDFMGKEDFRSYKSDKILGRLYRKIIDSSPKPLSVSGSIPYDLDLELPGSADFIPDAWNKKCSYDGQFKAIMAQYKVNDEEEVVTGHVWSMPKYNSRKQGDLKEKLKQAYHSLKKEFKHDFLNLGQDFQQLSEDERNTLYEQKASAWYQVTYHPQWVMKSLELIEPEAEEVENGTTATLLSFGWIPVEYLVKVKIRCRATQELDTHKPINTLARYLAQRI</sequence>
<keyword evidence="6 9" id="KW-0943">RNA-mediated gene silencing</keyword>
<keyword evidence="4 9" id="KW-0548">Nucleotidyltransferase</keyword>
<keyword evidence="5 8" id="KW-0694">RNA-binding</keyword>
<dbReference type="InterPro" id="IPR035979">
    <property type="entry name" value="RBD_domain_sf"/>
</dbReference>
<dbReference type="InterPro" id="IPR007855">
    <property type="entry name" value="RDRP"/>
</dbReference>
<name>A0A7J6XHJ8_THATH</name>
<dbReference type="InterPro" id="IPR058751">
    <property type="entry name" value="RDRP_helical"/>
</dbReference>
<dbReference type="InterPro" id="IPR057298">
    <property type="entry name" value="RDR6-like_RBD"/>
</dbReference>
<dbReference type="InterPro" id="IPR057596">
    <property type="entry name" value="RDRP_core"/>
</dbReference>
<dbReference type="Pfam" id="PF26252">
    <property type="entry name" value="RdRP_helical"/>
    <property type="match status" value="1"/>
</dbReference>
<keyword evidence="2 9" id="KW-0696">RNA-directed RNA polymerase</keyword>
<dbReference type="SUPFAM" id="SSF54928">
    <property type="entry name" value="RNA-binding domain, RBD"/>
    <property type="match status" value="1"/>
</dbReference>
<dbReference type="PANTHER" id="PTHR23079:SF18">
    <property type="entry name" value="RNA-DEPENDENT RNA POLYMERASE 6"/>
    <property type="match status" value="1"/>
</dbReference>
<dbReference type="Pfam" id="PF24577">
    <property type="entry name" value="RDR6_2nd"/>
    <property type="match status" value="1"/>
</dbReference>
<dbReference type="Gene3D" id="3.30.70.330">
    <property type="match status" value="1"/>
</dbReference>
<dbReference type="InterPro" id="IPR000504">
    <property type="entry name" value="RRM_dom"/>
</dbReference>